<accession>A0ABY2PVN8</accession>
<reference evidence="4 5" key="1">
    <citation type="submission" date="2018-05" db="EMBL/GenBank/DDBJ databases">
        <title>Isolation and genomic analyses of lactose-positive bacteria from faecal samples of preterm neonates.</title>
        <authorList>
            <person name="Chen Y."/>
            <person name="Brook T.C."/>
            <person name="O'Neill I."/>
            <person name="Soe C.Z."/>
            <person name="Hall L.J."/>
            <person name="Hoyles L."/>
        </authorList>
    </citation>
    <scope>NUCLEOTIDE SEQUENCE [LARGE SCALE GENOMIC DNA]</scope>
    <source>
        <strain evidence="4 5">P080C CL</strain>
    </source>
</reference>
<keyword evidence="1" id="KW-0949">S-adenosyl-L-methionine</keyword>
<dbReference type="Gene3D" id="2.40.30.70">
    <property type="entry name" value="YaeB-like"/>
    <property type="match status" value="1"/>
</dbReference>
<comment type="caution">
    <text evidence="4">The sequence shown here is derived from an EMBL/GenBank/DDBJ whole genome shotgun (WGS) entry which is preliminary data.</text>
</comment>
<protein>
    <submittedName>
        <fullName evidence="4">tRNA (N6-threonylcarbamoyladenosine(37)-N6)-methyltransferase TrmO</fullName>
    </submittedName>
</protein>
<dbReference type="SUPFAM" id="SSF118196">
    <property type="entry name" value="YaeB-like"/>
    <property type="match status" value="1"/>
</dbReference>
<dbReference type="InterPro" id="IPR036414">
    <property type="entry name" value="YaeB_N_sf"/>
</dbReference>
<evidence type="ECO:0000313" key="4">
    <source>
        <dbReference type="EMBL" id="THE39478.1"/>
    </source>
</evidence>
<evidence type="ECO:0000256" key="1">
    <source>
        <dbReference type="ARBA" id="ARBA00022691"/>
    </source>
</evidence>
<dbReference type="InterPro" id="IPR040372">
    <property type="entry name" value="YaeB-like"/>
</dbReference>
<sequence length="162" mass="18360">MANLRLDTIGVISIENGTVELVLEHKYIPALVGLDGFSHIQVLWWLSSCDNPMDRSKMTEHQPYKNGPDVLGTFATRSPYRPNPVALDCSQVTYIDHDKGVIGLAWLDAFNGSPILDIKPYIPGIDRVEIPNVPEWCRHWPHSYEESGDYDWENVFTSDKSC</sequence>
<dbReference type="PANTHER" id="PTHR12818:SF0">
    <property type="entry name" value="TRNA (ADENINE(37)-N6)-METHYLTRANSFERASE"/>
    <property type="match status" value="1"/>
</dbReference>
<dbReference type="InterPro" id="IPR036413">
    <property type="entry name" value="YaeB-like_sf"/>
</dbReference>
<comment type="similarity">
    <text evidence="2">Belongs to the tRNA methyltransferase O family.</text>
</comment>
<organism evidence="4 5">
    <name type="scientific">Citrobacter murliniae</name>
    <dbReference type="NCBI Taxonomy" id="67829"/>
    <lineage>
        <taxon>Bacteria</taxon>
        <taxon>Pseudomonadati</taxon>
        <taxon>Pseudomonadota</taxon>
        <taxon>Gammaproteobacteria</taxon>
        <taxon>Enterobacterales</taxon>
        <taxon>Enterobacteriaceae</taxon>
        <taxon>Citrobacter</taxon>
        <taxon>Citrobacter freundii complex</taxon>
    </lineage>
</organism>
<evidence type="ECO:0000313" key="5">
    <source>
        <dbReference type="Proteomes" id="UP000306790"/>
    </source>
</evidence>
<dbReference type="PROSITE" id="PS51668">
    <property type="entry name" value="TSAA_2"/>
    <property type="match status" value="1"/>
</dbReference>
<feature type="domain" description="TsaA-like" evidence="3">
    <location>
        <begin position="6"/>
        <end position="130"/>
    </location>
</feature>
<dbReference type="EMBL" id="QFVP01000004">
    <property type="protein sequence ID" value="THE39478.1"/>
    <property type="molecule type" value="Genomic_DNA"/>
</dbReference>
<evidence type="ECO:0000259" key="3">
    <source>
        <dbReference type="PROSITE" id="PS51668"/>
    </source>
</evidence>
<keyword evidence="5" id="KW-1185">Reference proteome</keyword>
<dbReference type="RefSeq" id="WP_048220874.1">
    <property type="nucleotide sequence ID" value="NZ_QFVP01000004.1"/>
</dbReference>
<gene>
    <name evidence="4" type="ORF">DJ535_08335</name>
</gene>
<evidence type="ECO:0000256" key="2">
    <source>
        <dbReference type="ARBA" id="ARBA00033753"/>
    </source>
</evidence>
<dbReference type="InterPro" id="IPR023370">
    <property type="entry name" value="TrmO-like_N"/>
</dbReference>
<dbReference type="PANTHER" id="PTHR12818">
    <property type="entry name" value="TRNA (ADENINE(37)-N6)-METHYLTRANSFERASE"/>
    <property type="match status" value="1"/>
</dbReference>
<dbReference type="Proteomes" id="UP000306790">
    <property type="component" value="Unassembled WGS sequence"/>
</dbReference>
<dbReference type="Pfam" id="PF01980">
    <property type="entry name" value="TrmO_N"/>
    <property type="match status" value="1"/>
</dbReference>
<proteinExistence type="inferred from homology"/>
<name>A0ABY2PVN8_9ENTR</name>